<accession>A0AB39LY07</accession>
<reference evidence="1" key="1">
    <citation type="submission" date="2024-07" db="EMBL/GenBank/DDBJ databases">
        <authorList>
            <person name="Yu S.T."/>
        </authorList>
    </citation>
    <scope>NUCLEOTIDE SEQUENCE</scope>
    <source>
        <strain evidence="1">R08</strain>
    </source>
</reference>
<dbReference type="AlphaFoldDB" id="A0AB39LY07"/>
<dbReference type="RefSeq" id="WP_369186264.1">
    <property type="nucleotide sequence ID" value="NZ_CP163431.1"/>
</dbReference>
<name>A0AB39LY07_9ACTN</name>
<organism evidence="1">
    <name type="scientific">Streptomyces sp. R08</name>
    <dbReference type="NCBI Taxonomy" id="3238624"/>
    <lineage>
        <taxon>Bacteria</taxon>
        <taxon>Bacillati</taxon>
        <taxon>Actinomycetota</taxon>
        <taxon>Actinomycetes</taxon>
        <taxon>Kitasatosporales</taxon>
        <taxon>Streptomycetaceae</taxon>
        <taxon>Streptomyces</taxon>
    </lineage>
</organism>
<gene>
    <name evidence="1" type="ORF">AB5J58_01605</name>
</gene>
<evidence type="ECO:0000313" key="1">
    <source>
        <dbReference type="EMBL" id="XDP98966.1"/>
    </source>
</evidence>
<sequence>MAGAVGIDLEGHDVPDARVVDGRVDGMTGGRGDAMEVTQDRLLDLLAGGHRDRHSADRRASGAGAVNRYAYLER</sequence>
<proteinExistence type="predicted"/>
<dbReference type="EMBL" id="CP163431">
    <property type="protein sequence ID" value="XDP98966.1"/>
    <property type="molecule type" value="Genomic_DNA"/>
</dbReference>
<protein>
    <submittedName>
        <fullName evidence="1">Uncharacterized protein</fullName>
    </submittedName>
</protein>